<protein>
    <submittedName>
        <fullName evidence="2">Uncharacterized protein</fullName>
    </submittedName>
</protein>
<gene>
    <name evidence="2" type="ORF">O0955_10995</name>
</gene>
<organism evidence="2 3">
    <name type="scientific">Pedobacter punctiformis</name>
    <dbReference type="NCBI Taxonomy" id="3004097"/>
    <lineage>
        <taxon>Bacteria</taxon>
        <taxon>Pseudomonadati</taxon>
        <taxon>Bacteroidota</taxon>
        <taxon>Sphingobacteriia</taxon>
        <taxon>Sphingobacteriales</taxon>
        <taxon>Sphingobacteriaceae</taxon>
        <taxon>Pedobacter</taxon>
    </lineage>
</organism>
<dbReference type="Proteomes" id="UP001144347">
    <property type="component" value="Unassembled WGS sequence"/>
</dbReference>
<evidence type="ECO:0000313" key="3">
    <source>
        <dbReference type="Proteomes" id="UP001144347"/>
    </source>
</evidence>
<accession>A0ABT4L9C8</accession>
<sequence length="232" mass="26615">MKIYAVLLLIVFSSLTTLAQKSINFELKKQLDSILQTDQGIREFVDSETSEKRKDTLAQFFNYPKEELKKQAWNIMPKIDSINLKKVEAIISKYGYPGKTLVGEPANTVVFYVIQHNPSKISQYYPLIEKAGKEGELPFKYTAMMLDRKLGQEGKEQVYGTQVYGVMINNPQTGKKEFFQYVIPIKNAKNVNKRRKKAGFDSTVEVNALRLGIVYKAYTKKEIDKIVKPKIN</sequence>
<dbReference type="EMBL" id="JAPWGM010000003">
    <property type="protein sequence ID" value="MCZ4244531.1"/>
    <property type="molecule type" value="Genomic_DNA"/>
</dbReference>
<feature type="signal peptide" evidence="1">
    <location>
        <begin position="1"/>
        <end position="19"/>
    </location>
</feature>
<proteinExistence type="predicted"/>
<keyword evidence="3" id="KW-1185">Reference proteome</keyword>
<evidence type="ECO:0000313" key="2">
    <source>
        <dbReference type="EMBL" id="MCZ4244531.1"/>
    </source>
</evidence>
<dbReference type="Pfam" id="PF20329">
    <property type="entry name" value="DUF6624"/>
    <property type="match status" value="1"/>
</dbReference>
<name>A0ABT4L9C8_9SPHI</name>
<reference evidence="2" key="1">
    <citation type="submission" date="2022-12" db="EMBL/GenBank/DDBJ databases">
        <title>Genome sequence of HCMS5-2.</title>
        <authorList>
            <person name="Woo H."/>
        </authorList>
    </citation>
    <scope>NUCLEOTIDE SEQUENCE</scope>
    <source>
        <strain evidence="2">HCMS5-2</strain>
    </source>
</reference>
<keyword evidence="1" id="KW-0732">Signal</keyword>
<dbReference type="RefSeq" id="WP_269427598.1">
    <property type="nucleotide sequence ID" value="NZ_JAPWGM010000003.1"/>
</dbReference>
<dbReference type="InterPro" id="IPR046732">
    <property type="entry name" value="DUF6624"/>
</dbReference>
<evidence type="ECO:0000256" key="1">
    <source>
        <dbReference type="SAM" id="SignalP"/>
    </source>
</evidence>
<comment type="caution">
    <text evidence="2">The sequence shown here is derived from an EMBL/GenBank/DDBJ whole genome shotgun (WGS) entry which is preliminary data.</text>
</comment>
<feature type="chain" id="PRO_5045447315" evidence="1">
    <location>
        <begin position="20"/>
        <end position="232"/>
    </location>
</feature>